<gene>
    <name evidence="10" type="ORF">JK636_17910</name>
</gene>
<sequence>MNGYLEVSNKYFKQNKKRTLVNIIAIILATMFISGTGHMIYSSQQNIITMLREDGDYHVIFKLTQKDKFPAIKVHSAVEKAAFRERLGSTQLGDRTLLLNKINKDGFDLLGVKLQEGRLPEHADELILNSDFKDKQQKNIGDKVTFRLNDNTNIDYTIVGFSQYTNNAFMRTFDAYSVSSNMQSDSADVYVKLKEVGKLNSKIESLVKDFSIDANKVLKNEPLLTALGEGRSKSALLDYITFFMIAVIVMISTLVFIYNSFNISTMERMKEYGLIKAIGGTNKQIKRIILKEAFIVGIIALPIGLLLGMSTGSLLFKAFNSLILSKSITVKTYYSLYSILVTILLTVITLYLSVMSMLRKVKKISPLDCFTNRNYEVKKINIKKWTFINKLFNIEGIIANRNIRSNKGRFRTTVVSIVLSITLFITFSSLVGNIEQLPYEALPIDMQLCSHNHYFSNLYTEKDSKDMIRNNSEQIKLVADNTKKIYGVKDVYSIYQCIKSYTFLPEKKVMVKGDAINIKGNNYTNIKSEIVPIDLDTIDQLSPYLLNKFNNKEKMKKENGVFITQIYYEQDLKSLSGTKYKKKDISTLKAGDEILIDTANLTYAGKFESNDNTVSEAMKVKVLGIVRVILFDKGNFSDASPIIYMPTELYNKMIEKKSVNIPKNIGADADKKLELDKLQPAQLKGMVVSYKDNVSNKERGDIGSELLEKWKTCYDNGKVNSCSIFSEKNDKYIKFSKLFYFSVIAFIALISMANVFNIVNTNVILRSKELALLGVVGASKNSIKKIMYLEGILYSIIGIIYGTALGWLNSIIIGKIFRSGHDIAYVFPYKETLISIMFFIIVGISAIYFPLRKIKKENLLQYKEY</sequence>
<feature type="domain" description="ABC3 transporter permease C-terminal" evidence="8">
    <location>
        <begin position="742"/>
        <end position="858"/>
    </location>
</feature>
<feature type="transmembrane region" description="Helical" evidence="7">
    <location>
        <begin position="20"/>
        <end position="41"/>
    </location>
</feature>
<evidence type="ECO:0000256" key="3">
    <source>
        <dbReference type="ARBA" id="ARBA00022692"/>
    </source>
</evidence>
<reference evidence="10 11" key="1">
    <citation type="submission" date="2021-01" db="EMBL/GenBank/DDBJ databases">
        <title>Genome public.</title>
        <authorList>
            <person name="Liu C."/>
            <person name="Sun Q."/>
        </authorList>
    </citation>
    <scope>NUCLEOTIDE SEQUENCE [LARGE SCALE GENOMIC DNA]</scope>
    <source>
        <strain evidence="10 11">YIM B02515</strain>
    </source>
</reference>
<evidence type="ECO:0000259" key="9">
    <source>
        <dbReference type="Pfam" id="PF12704"/>
    </source>
</evidence>
<dbReference type="InterPro" id="IPR050250">
    <property type="entry name" value="Macrolide_Exporter_MacB"/>
</dbReference>
<comment type="caution">
    <text evidence="10">The sequence shown here is derived from an EMBL/GenBank/DDBJ whole genome shotgun (WGS) entry which is preliminary data.</text>
</comment>
<dbReference type="Proteomes" id="UP000632377">
    <property type="component" value="Unassembled WGS sequence"/>
</dbReference>
<comment type="similarity">
    <text evidence="6">Belongs to the ABC-4 integral membrane protein family.</text>
</comment>
<feature type="transmembrane region" description="Helical" evidence="7">
    <location>
        <begin position="738"/>
        <end position="759"/>
    </location>
</feature>
<accession>A0ABS1TGY4</accession>
<evidence type="ECO:0000256" key="5">
    <source>
        <dbReference type="ARBA" id="ARBA00023136"/>
    </source>
</evidence>
<dbReference type="RefSeq" id="WP_202750333.1">
    <property type="nucleotide sequence ID" value="NZ_JAESWC010000014.1"/>
</dbReference>
<dbReference type="InterPro" id="IPR003838">
    <property type="entry name" value="ABC3_permease_C"/>
</dbReference>
<feature type="domain" description="ABC3 transporter permease C-terminal" evidence="8">
    <location>
        <begin position="244"/>
        <end position="362"/>
    </location>
</feature>
<comment type="subcellular location">
    <subcellularLocation>
        <location evidence="1">Cell membrane</location>
        <topology evidence="1">Multi-pass membrane protein</topology>
    </subcellularLocation>
</comment>
<organism evidence="10 11">
    <name type="scientific">Clostridium rhizosphaerae</name>
    <dbReference type="NCBI Taxonomy" id="2803861"/>
    <lineage>
        <taxon>Bacteria</taxon>
        <taxon>Bacillati</taxon>
        <taxon>Bacillota</taxon>
        <taxon>Clostridia</taxon>
        <taxon>Eubacteriales</taxon>
        <taxon>Clostridiaceae</taxon>
        <taxon>Clostridium</taxon>
    </lineage>
</organism>
<evidence type="ECO:0000256" key="2">
    <source>
        <dbReference type="ARBA" id="ARBA00022475"/>
    </source>
</evidence>
<keyword evidence="11" id="KW-1185">Reference proteome</keyword>
<dbReference type="Pfam" id="PF12704">
    <property type="entry name" value="MacB_PCD"/>
    <property type="match status" value="1"/>
</dbReference>
<evidence type="ECO:0000256" key="4">
    <source>
        <dbReference type="ARBA" id="ARBA00022989"/>
    </source>
</evidence>
<feature type="transmembrane region" description="Helical" evidence="7">
    <location>
        <begin position="792"/>
        <end position="813"/>
    </location>
</feature>
<evidence type="ECO:0000256" key="1">
    <source>
        <dbReference type="ARBA" id="ARBA00004651"/>
    </source>
</evidence>
<name>A0ABS1TGY4_9CLOT</name>
<feature type="domain" description="MacB-like periplasmic core" evidence="9">
    <location>
        <begin position="19"/>
        <end position="195"/>
    </location>
</feature>
<proteinExistence type="inferred from homology"/>
<keyword evidence="5 7" id="KW-0472">Membrane</keyword>
<protein>
    <submittedName>
        <fullName evidence="10">ABC transporter permease</fullName>
    </submittedName>
</protein>
<evidence type="ECO:0000256" key="6">
    <source>
        <dbReference type="ARBA" id="ARBA00038076"/>
    </source>
</evidence>
<keyword evidence="4 7" id="KW-1133">Transmembrane helix</keyword>
<feature type="transmembrane region" description="Helical" evidence="7">
    <location>
        <begin position="410"/>
        <end position="431"/>
    </location>
</feature>
<dbReference type="EMBL" id="JAESWC010000014">
    <property type="protein sequence ID" value="MBL4937594.1"/>
    <property type="molecule type" value="Genomic_DNA"/>
</dbReference>
<feature type="transmembrane region" description="Helical" evidence="7">
    <location>
        <begin position="239"/>
        <end position="261"/>
    </location>
</feature>
<dbReference type="PANTHER" id="PTHR30572:SF4">
    <property type="entry name" value="ABC TRANSPORTER PERMEASE YTRF"/>
    <property type="match status" value="1"/>
</dbReference>
<dbReference type="PANTHER" id="PTHR30572">
    <property type="entry name" value="MEMBRANE COMPONENT OF TRANSPORTER-RELATED"/>
    <property type="match status" value="1"/>
</dbReference>
<evidence type="ECO:0000313" key="10">
    <source>
        <dbReference type="EMBL" id="MBL4937594.1"/>
    </source>
</evidence>
<feature type="transmembrane region" description="Helical" evidence="7">
    <location>
        <begin position="336"/>
        <end position="354"/>
    </location>
</feature>
<feature type="transmembrane region" description="Helical" evidence="7">
    <location>
        <begin position="293"/>
        <end position="316"/>
    </location>
</feature>
<feature type="transmembrane region" description="Helical" evidence="7">
    <location>
        <begin position="833"/>
        <end position="851"/>
    </location>
</feature>
<evidence type="ECO:0000259" key="8">
    <source>
        <dbReference type="Pfam" id="PF02687"/>
    </source>
</evidence>
<evidence type="ECO:0000313" key="11">
    <source>
        <dbReference type="Proteomes" id="UP000632377"/>
    </source>
</evidence>
<dbReference type="InterPro" id="IPR025857">
    <property type="entry name" value="MacB_PCD"/>
</dbReference>
<dbReference type="Pfam" id="PF02687">
    <property type="entry name" value="FtsX"/>
    <property type="match status" value="2"/>
</dbReference>
<keyword evidence="3 7" id="KW-0812">Transmembrane</keyword>
<keyword evidence="2" id="KW-1003">Cell membrane</keyword>
<evidence type="ECO:0000256" key="7">
    <source>
        <dbReference type="SAM" id="Phobius"/>
    </source>
</evidence>